<dbReference type="SUPFAM" id="SSF54523">
    <property type="entry name" value="Pili subunits"/>
    <property type="match status" value="1"/>
</dbReference>
<dbReference type="GO" id="GO:0015628">
    <property type="term" value="P:protein secretion by the type II secretion system"/>
    <property type="evidence" value="ECO:0007669"/>
    <property type="project" value="InterPro"/>
</dbReference>
<reference evidence="4" key="1">
    <citation type="submission" date="2018-05" db="EMBL/GenBank/DDBJ databases">
        <authorList>
            <person name="Lanie J.A."/>
            <person name="Ng W.-L."/>
            <person name="Kazmierczak K.M."/>
            <person name="Andrzejewski T.M."/>
            <person name="Davidsen T.M."/>
            <person name="Wayne K.J."/>
            <person name="Tettelin H."/>
            <person name="Glass J.I."/>
            <person name="Rusch D."/>
            <person name="Podicherti R."/>
            <person name="Tsui H.-C.T."/>
            <person name="Winkler M.E."/>
        </authorList>
    </citation>
    <scope>NUCLEOTIDE SEQUENCE</scope>
</reference>
<evidence type="ECO:0008006" key="5">
    <source>
        <dbReference type="Google" id="ProtNLM"/>
    </source>
</evidence>
<evidence type="ECO:0000256" key="1">
    <source>
        <dbReference type="ARBA" id="ARBA00022481"/>
    </source>
</evidence>
<keyword evidence="1" id="KW-0488">Methylation</keyword>
<sequence>MEKLFPESSNRKIPMHPALSPTTPTEIKTHRRNAFTLIELLVVIAIIAILAALLLPSLANAKKQAHRAGCASNQHQIQLAFQMYVGDNNDWFPVAPGLASVGGQTGTNHGNNVVRGLVEERKRPLNRYTGSTEVFRCPADKGDSLMQGGHDHVFTYLGNSYRVPWWNAFRVKRVIGLAYPNQNDRNTGAKAPPIKGSEVARKPSTKIIQGDWHWHGNRELTDKRSIWHNFKGKARYNMAFGDGHVEFVRWPDDFAKWIWEPVDIEFDWW</sequence>
<evidence type="ECO:0000256" key="2">
    <source>
        <dbReference type="SAM" id="MobiDB-lite"/>
    </source>
</evidence>
<keyword evidence="3" id="KW-0812">Transmembrane</keyword>
<dbReference type="InterPro" id="IPR012902">
    <property type="entry name" value="N_methyl_site"/>
</dbReference>
<gene>
    <name evidence="4" type="ORF">METZ01_LOCUS211098</name>
</gene>
<evidence type="ECO:0000313" key="4">
    <source>
        <dbReference type="EMBL" id="SVB58244.1"/>
    </source>
</evidence>
<dbReference type="Gene3D" id="3.30.700.10">
    <property type="entry name" value="Glycoprotein, Type 4 Pilin"/>
    <property type="match status" value="1"/>
</dbReference>
<dbReference type="EMBL" id="UINC01048110">
    <property type="protein sequence ID" value="SVB58244.1"/>
    <property type="molecule type" value="Genomic_DNA"/>
</dbReference>
<proteinExistence type="predicted"/>
<dbReference type="AlphaFoldDB" id="A0A382F7E3"/>
<evidence type="ECO:0000256" key="3">
    <source>
        <dbReference type="SAM" id="Phobius"/>
    </source>
</evidence>
<accession>A0A382F7E3</accession>
<keyword evidence="3" id="KW-1133">Transmembrane helix</keyword>
<name>A0A382F7E3_9ZZZZ</name>
<protein>
    <recommendedName>
        <fullName evidence="5">Prepilin-type N-terminal cleavage/methylation domain-containing protein</fullName>
    </recommendedName>
</protein>
<keyword evidence="3" id="KW-0472">Membrane</keyword>
<dbReference type="PANTHER" id="PTHR30093">
    <property type="entry name" value="GENERAL SECRETION PATHWAY PROTEIN G"/>
    <property type="match status" value="1"/>
</dbReference>
<organism evidence="4">
    <name type="scientific">marine metagenome</name>
    <dbReference type="NCBI Taxonomy" id="408172"/>
    <lineage>
        <taxon>unclassified sequences</taxon>
        <taxon>metagenomes</taxon>
        <taxon>ecological metagenomes</taxon>
    </lineage>
</organism>
<dbReference type="InterPro" id="IPR045584">
    <property type="entry name" value="Pilin-like"/>
</dbReference>
<dbReference type="NCBIfam" id="TIGR02532">
    <property type="entry name" value="IV_pilin_GFxxxE"/>
    <property type="match status" value="1"/>
</dbReference>
<dbReference type="GO" id="GO:0015627">
    <property type="term" value="C:type II protein secretion system complex"/>
    <property type="evidence" value="ECO:0007669"/>
    <property type="project" value="InterPro"/>
</dbReference>
<feature type="transmembrane region" description="Helical" evidence="3">
    <location>
        <begin position="34"/>
        <end position="55"/>
    </location>
</feature>
<feature type="region of interest" description="Disordered" evidence="2">
    <location>
        <begin position="1"/>
        <end position="25"/>
    </location>
</feature>
<dbReference type="InterPro" id="IPR000983">
    <property type="entry name" value="Bac_GSPG_pilin"/>
</dbReference>
<dbReference type="PRINTS" id="PR00813">
    <property type="entry name" value="BCTERIALGSPG"/>
</dbReference>
<dbReference type="Pfam" id="PF07963">
    <property type="entry name" value="N_methyl"/>
    <property type="match status" value="1"/>
</dbReference>